<protein>
    <submittedName>
        <fullName evidence="5">Putative secreted protein (Por secretion system target)</fullName>
    </submittedName>
</protein>
<organism evidence="5 6">
    <name type="scientific">Ulvibacter antarcticus</name>
    <dbReference type="NCBI Taxonomy" id="442714"/>
    <lineage>
        <taxon>Bacteria</taxon>
        <taxon>Pseudomonadati</taxon>
        <taxon>Bacteroidota</taxon>
        <taxon>Flavobacteriia</taxon>
        <taxon>Flavobacteriales</taxon>
        <taxon>Flavobacteriaceae</taxon>
        <taxon>Ulvibacter</taxon>
    </lineage>
</organism>
<evidence type="ECO:0000313" key="6">
    <source>
        <dbReference type="Proteomes" id="UP000271339"/>
    </source>
</evidence>
<dbReference type="Pfam" id="PF18962">
    <property type="entry name" value="Por_Secre_tail"/>
    <property type="match status" value="1"/>
</dbReference>
<keyword evidence="1 2" id="KW-0732">Signal</keyword>
<evidence type="ECO:0000313" key="5">
    <source>
        <dbReference type="EMBL" id="RMA65785.1"/>
    </source>
</evidence>
<feature type="domain" description="T9SS-like galactose binding" evidence="4">
    <location>
        <begin position="637"/>
        <end position="753"/>
    </location>
</feature>
<evidence type="ECO:0000256" key="2">
    <source>
        <dbReference type="SAM" id="SignalP"/>
    </source>
</evidence>
<dbReference type="OrthoDB" id="860722at2"/>
<dbReference type="InterPro" id="IPR026444">
    <property type="entry name" value="Secre_tail"/>
</dbReference>
<proteinExistence type="predicted"/>
<dbReference type="RefSeq" id="WP_121905821.1">
    <property type="nucleotide sequence ID" value="NZ_REFC01000011.1"/>
</dbReference>
<gene>
    <name evidence="5" type="ORF">BXY75_0198</name>
</gene>
<keyword evidence="6" id="KW-1185">Reference proteome</keyword>
<comment type="caution">
    <text evidence="5">The sequence shown here is derived from an EMBL/GenBank/DDBJ whole genome shotgun (WGS) entry which is preliminary data.</text>
</comment>
<feature type="domain" description="T9SS-like galactose binding" evidence="4">
    <location>
        <begin position="514"/>
        <end position="630"/>
    </location>
</feature>
<dbReference type="InterPro" id="IPR056600">
    <property type="entry name" value="GBD_T9SS_assoc"/>
</dbReference>
<feature type="domain" description="T9SS-like galactose binding" evidence="4">
    <location>
        <begin position="145"/>
        <end position="261"/>
    </location>
</feature>
<dbReference type="Proteomes" id="UP000271339">
    <property type="component" value="Unassembled WGS sequence"/>
</dbReference>
<accession>A0A3L9Z685</accession>
<evidence type="ECO:0000259" key="3">
    <source>
        <dbReference type="Pfam" id="PF18962"/>
    </source>
</evidence>
<feature type="signal peptide" evidence="2">
    <location>
        <begin position="1"/>
        <end position="19"/>
    </location>
</feature>
<dbReference type="Pfam" id="PF23759">
    <property type="entry name" value="GBD_T9SS_assoc"/>
    <property type="match status" value="6"/>
</dbReference>
<feature type="domain" description="T9SS-like galactose binding" evidence="4">
    <location>
        <begin position="268"/>
        <end position="384"/>
    </location>
</feature>
<sequence length="1324" mass="142697">MKTTLLLACLFCSTLMSIAQTPANDECVNRLSISVTTASVSSYSTDLTNATESTDSSCVNPSNDNVDVWFEFTMPVDGNVRVTNTSGSDNYTFYDSCGGAEIECFNGNDFVYSLSASTAYVLRVSRNQSVAGVVNFNLQAFETLANDECIGKTPITVTTGGVSSYSVDLRATTESLDGSCDGAASNNYLDAWYEFTMPVNGNFRVTNLGGITGITLYDSCGGTEISCFYGNGFVYNLTASTTYIMRVTNRAIYAGVVNFNLEAFETLANDECVDRTPITVTTGGVSSYSVDLRAATESLDGSCDGAASNNYLDAWYEFTMPVDGNIRVTNTGGITGITLYDSCGGTEISCFYSNGFVYNLTASTTYIMRVTNRSIYAGVVNFNLEAFETLANDECVDRTPITVTTGGVSSYSVDLRAATESLDGSCDGAASNNYLDAWYEFTMPVNGNIRVTNIGGITGITLYDSCGGTEISCFYSNGFVYNLTASTTYVLRVTNRAIYAGVVNFNLEAFETLANDECVDRTPITVTTGGVSSYSVDLRAATESLDGSCDGAASNNYLDAWYEFSMPVNGNFRVTNIGGITGITLYDSCGGTEISCFYSNGFVYNLTASTTYIMRVTSRSIYAGVVNFNLEAFETAANDECVNATEINVGTVDYSEIANDSRTATESLDGSCDGSASNTYLDLWYEFVMPVNGNIQISNISGSDGVAMFDSCGGAELDCFYGNGLFFNLVSGTTYYLRVTKRSIYANLINFRIKAIEAPLAACATTTQFIGGAWDNGDPDISTNVIIRSNYNTATHGSFTSCSLAIDSGITLTVSSERYVEVAFGIDNNGTLNVEHQGNLVQRDVAALAINNGAINVHITTPVLKPRDFMVLGSPMDTETRADVFGNAFRVLHHTTANFVPDATVAAAFPNAENFADDNGDNWSQYTGIINPSEGFLVWPQPNISSGNTSYNLTYSEGTLNNGDIEFPVVFNTTKNDSPNILANPYASAISAPDFINQNAMVDEVYFWEHLTTPNSSLPGYLNANFSMEDISMFNLMGGIAAASDPSGTDSEPNGFIATSQGFGIKATASGTALFTNSMRRLSNNNTLRFNDLEVNRIWLSVQNRTYNMQNTALIGFSEEATAGIDNGFDSRRLATIVSLYSHLEDGTGEFGIQSRENFSPNSYIPLGFSTQIEVDEGLPYIISIANIEGSALETSTVYLIDTYMGITTNLTESVYQFMAAAGTYNNRFILQFKPELLETSDANLNAISMYPNPASDLIEIRSPTNVWLLGADIYDTTGRLLMHSNLEEIGGYNTIDVSGLSSATYFVVLESSAGTITKQLIKE</sequence>
<evidence type="ECO:0000259" key="4">
    <source>
        <dbReference type="Pfam" id="PF23759"/>
    </source>
</evidence>
<evidence type="ECO:0000256" key="1">
    <source>
        <dbReference type="ARBA" id="ARBA00022729"/>
    </source>
</evidence>
<feature type="domain" description="T9SS-like galactose binding" evidence="4">
    <location>
        <begin position="23"/>
        <end position="138"/>
    </location>
</feature>
<dbReference type="NCBIfam" id="TIGR04183">
    <property type="entry name" value="Por_Secre_tail"/>
    <property type="match status" value="1"/>
</dbReference>
<feature type="chain" id="PRO_5018048613" evidence="2">
    <location>
        <begin position="20"/>
        <end position="1324"/>
    </location>
</feature>
<dbReference type="EMBL" id="REFC01000011">
    <property type="protein sequence ID" value="RMA65785.1"/>
    <property type="molecule type" value="Genomic_DNA"/>
</dbReference>
<name>A0A3L9Z685_9FLAO</name>
<feature type="domain" description="Secretion system C-terminal sorting" evidence="3">
    <location>
        <begin position="1250"/>
        <end position="1322"/>
    </location>
</feature>
<reference evidence="5 6" key="1">
    <citation type="submission" date="2018-10" db="EMBL/GenBank/DDBJ databases">
        <title>Genomic Encyclopedia of Archaeal and Bacterial Type Strains, Phase II (KMG-II): from individual species to whole genera.</title>
        <authorList>
            <person name="Goeker M."/>
        </authorList>
    </citation>
    <scope>NUCLEOTIDE SEQUENCE [LARGE SCALE GENOMIC DNA]</scope>
    <source>
        <strain evidence="5 6">DSM 23424</strain>
    </source>
</reference>
<feature type="domain" description="T9SS-like galactose binding" evidence="4">
    <location>
        <begin position="391"/>
        <end position="507"/>
    </location>
</feature>